<dbReference type="InterPro" id="IPR000182">
    <property type="entry name" value="GNAT_dom"/>
</dbReference>
<dbReference type="InParanoid" id="A0A7F5R4P9"/>
<dbReference type="PROSITE" id="PS51186">
    <property type="entry name" value="GNAT"/>
    <property type="match status" value="1"/>
</dbReference>
<evidence type="ECO:0000313" key="3">
    <source>
        <dbReference type="RefSeq" id="XP_025830533.1"/>
    </source>
</evidence>
<dbReference type="Gene3D" id="3.40.630.30">
    <property type="match status" value="1"/>
</dbReference>
<dbReference type="KEGG" id="apln:108739375"/>
<accession>A0A7F5R4P9</accession>
<gene>
    <name evidence="3" type="primary">LOC108739375</name>
</gene>
<dbReference type="AlphaFoldDB" id="A0A7F5R4P9"/>
<dbReference type="Proteomes" id="UP000192223">
    <property type="component" value="Unplaced"/>
</dbReference>
<protein>
    <submittedName>
        <fullName evidence="3">Uncharacterized protein LOC108739375</fullName>
    </submittedName>
</protein>
<dbReference type="Pfam" id="PF00583">
    <property type="entry name" value="Acetyltransf_1"/>
    <property type="match status" value="1"/>
</dbReference>
<dbReference type="RefSeq" id="XP_025830533.1">
    <property type="nucleotide sequence ID" value="XM_025974748.1"/>
</dbReference>
<dbReference type="CDD" id="cd04301">
    <property type="entry name" value="NAT_SF"/>
    <property type="match status" value="1"/>
</dbReference>
<feature type="domain" description="N-acetyltransferase" evidence="1">
    <location>
        <begin position="86"/>
        <end position="248"/>
    </location>
</feature>
<evidence type="ECO:0000259" key="1">
    <source>
        <dbReference type="PROSITE" id="PS51186"/>
    </source>
</evidence>
<dbReference type="InterPro" id="IPR016181">
    <property type="entry name" value="Acyl_CoA_acyltransferase"/>
</dbReference>
<reference evidence="3" key="1">
    <citation type="submission" date="2025-08" db="UniProtKB">
        <authorList>
            <consortium name="RefSeq"/>
        </authorList>
    </citation>
    <scope>IDENTIFICATION</scope>
    <source>
        <tissue evidence="3">Entire body</tissue>
    </source>
</reference>
<evidence type="ECO:0000313" key="2">
    <source>
        <dbReference type="Proteomes" id="UP000192223"/>
    </source>
</evidence>
<dbReference type="GeneID" id="108739375"/>
<organism evidence="2 3">
    <name type="scientific">Agrilus planipennis</name>
    <name type="common">Emerald ash borer</name>
    <name type="synonym">Agrilus marcopoli</name>
    <dbReference type="NCBI Taxonomy" id="224129"/>
    <lineage>
        <taxon>Eukaryota</taxon>
        <taxon>Metazoa</taxon>
        <taxon>Ecdysozoa</taxon>
        <taxon>Arthropoda</taxon>
        <taxon>Hexapoda</taxon>
        <taxon>Insecta</taxon>
        <taxon>Pterygota</taxon>
        <taxon>Neoptera</taxon>
        <taxon>Endopterygota</taxon>
        <taxon>Coleoptera</taxon>
        <taxon>Polyphaga</taxon>
        <taxon>Elateriformia</taxon>
        <taxon>Buprestoidea</taxon>
        <taxon>Buprestidae</taxon>
        <taxon>Agrilinae</taxon>
        <taxon>Agrilus</taxon>
    </lineage>
</organism>
<proteinExistence type="predicted"/>
<dbReference type="OrthoDB" id="8191594at2759"/>
<dbReference type="SUPFAM" id="SSF55729">
    <property type="entry name" value="Acyl-CoA N-acyltransferases (Nat)"/>
    <property type="match status" value="1"/>
</dbReference>
<dbReference type="GO" id="GO:0008080">
    <property type="term" value="F:N-acetyltransferase activity"/>
    <property type="evidence" value="ECO:0007669"/>
    <property type="project" value="TreeGrafter"/>
</dbReference>
<dbReference type="PANTHER" id="PTHR20905">
    <property type="entry name" value="N-ACETYLTRANSFERASE-RELATED"/>
    <property type="match status" value="1"/>
</dbReference>
<sequence>MAKKLHELKVAELRSELEEQDEATSCEIEVVSLTAEKLEESLHVLRVGFFPQENVCRATQVAQNLNAMKELENLCVDVAKEGCSIIAIDRITQKVVGVAFNKLQANNDNTIFTYEEYINNCREEPSRAVIQFMLDMDTYANLFEHCNVNCLLEIMFLAVHPDFVQKGVGKALCTTVIELARKLNCGENVKVPLDDKPLGLEPRPRIVIAAFTSFISQRIGKFLGFQKIVEIDYENFSYQGVTYKTSVGSHTPTTTLEYYKL</sequence>
<keyword evidence="2" id="KW-1185">Reference proteome</keyword>
<name>A0A7F5R4P9_AGRPL</name>
<dbReference type="PANTHER" id="PTHR20905:SF28">
    <property type="entry name" value="GH28833P-RELATED"/>
    <property type="match status" value="1"/>
</dbReference>